<evidence type="ECO:0000256" key="1">
    <source>
        <dbReference type="SAM" id="Phobius"/>
    </source>
</evidence>
<keyword evidence="1" id="KW-0812">Transmembrane</keyword>
<name>A0ABT2TIP1_9FIRM</name>
<protein>
    <submittedName>
        <fullName evidence="2">DUF368 domain-containing protein</fullName>
    </submittedName>
</protein>
<feature type="transmembrane region" description="Helical" evidence="1">
    <location>
        <begin position="190"/>
        <end position="208"/>
    </location>
</feature>
<dbReference type="PANTHER" id="PTHR37308:SF1">
    <property type="entry name" value="POLYPRENYL-PHOSPHATE TRANSPORTER"/>
    <property type="match status" value="1"/>
</dbReference>
<organism evidence="2 3">
    <name type="scientific">Brotonthovivens ammoniilytica</name>
    <dbReference type="NCBI Taxonomy" id="2981725"/>
    <lineage>
        <taxon>Bacteria</taxon>
        <taxon>Bacillati</taxon>
        <taxon>Bacillota</taxon>
        <taxon>Clostridia</taxon>
        <taxon>Lachnospirales</taxon>
        <taxon>Lachnospiraceae</taxon>
        <taxon>Brotonthovivens</taxon>
    </lineage>
</organism>
<dbReference type="InterPro" id="IPR007163">
    <property type="entry name" value="VCA0040-like"/>
</dbReference>
<dbReference type="RefSeq" id="WP_158424332.1">
    <property type="nucleotide sequence ID" value="NZ_JAOQJQ010000001.1"/>
</dbReference>
<accession>A0ABT2TIP1</accession>
<feature type="transmembrane region" description="Helical" evidence="1">
    <location>
        <begin position="220"/>
        <end position="239"/>
    </location>
</feature>
<dbReference type="PANTHER" id="PTHR37308">
    <property type="entry name" value="INTEGRAL MEMBRANE PROTEIN"/>
    <property type="match status" value="1"/>
</dbReference>
<feature type="transmembrane region" description="Helical" evidence="1">
    <location>
        <begin position="246"/>
        <end position="265"/>
    </location>
</feature>
<keyword evidence="1" id="KW-0472">Membrane</keyword>
<feature type="transmembrane region" description="Helical" evidence="1">
    <location>
        <begin position="114"/>
        <end position="135"/>
    </location>
</feature>
<feature type="transmembrane region" description="Helical" evidence="1">
    <location>
        <begin position="85"/>
        <end position="102"/>
    </location>
</feature>
<reference evidence="2 3" key="1">
    <citation type="journal article" date="2021" name="ISME Commun">
        <title>Automated analysis of genomic sequences facilitates high-throughput and comprehensive description of bacteria.</title>
        <authorList>
            <person name="Hitch T.C.A."/>
        </authorList>
    </citation>
    <scope>NUCLEOTIDE SEQUENCE [LARGE SCALE GENOMIC DNA]</scope>
    <source>
        <strain evidence="2 3">Sanger_109</strain>
    </source>
</reference>
<evidence type="ECO:0000313" key="3">
    <source>
        <dbReference type="Proteomes" id="UP001652442"/>
    </source>
</evidence>
<keyword evidence="1" id="KW-1133">Transmembrane helix</keyword>
<sequence length="275" mass="30011">MNFSVWLTMLQGLIVGVTLMVPGMSGGTMAMVLGAYDRLIQSVSSFRKHKKKSLLFLAAFSVPAVFGMVMLAKPLLLLIQLYEKPMMYFFMGAVAGSIPMIYKKIQMKRLNLKFFLYLIIGIAAVAGVAKIPSGLFGGDYFSGIGYYLIQIAGGIIVAVALVLPGISVSYMLVLMGLYEPTMEAVGNLDVIALLPLIIGCLLGILLTTKLLEFCMNRYPFAAYLIILGFVIGSAAQVFPGIPVGKTLVVCIFTFLAGFFVIYYLSRKEEDLERIS</sequence>
<proteinExistence type="predicted"/>
<dbReference type="Pfam" id="PF04018">
    <property type="entry name" value="VCA0040-like"/>
    <property type="match status" value="1"/>
</dbReference>
<feature type="transmembrane region" description="Helical" evidence="1">
    <location>
        <begin position="147"/>
        <end position="178"/>
    </location>
</feature>
<gene>
    <name evidence="2" type="ORF">OCV88_04165</name>
</gene>
<dbReference type="EMBL" id="JAOQJQ010000001">
    <property type="protein sequence ID" value="MCU6761536.1"/>
    <property type="molecule type" value="Genomic_DNA"/>
</dbReference>
<comment type="caution">
    <text evidence="2">The sequence shown here is derived from an EMBL/GenBank/DDBJ whole genome shotgun (WGS) entry which is preliminary data.</text>
</comment>
<dbReference type="Proteomes" id="UP001652442">
    <property type="component" value="Unassembled WGS sequence"/>
</dbReference>
<evidence type="ECO:0000313" key="2">
    <source>
        <dbReference type="EMBL" id="MCU6761536.1"/>
    </source>
</evidence>
<feature type="transmembrane region" description="Helical" evidence="1">
    <location>
        <begin position="54"/>
        <end position="79"/>
    </location>
</feature>
<feature type="transmembrane region" description="Helical" evidence="1">
    <location>
        <begin position="12"/>
        <end position="33"/>
    </location>
</feature>
<keyword evidence="3" id="KW-1185">Reference proteome</keyword>